<dbReference type="EMBL" id="CAJVRL010000045">
    <property type="protein sequence ID" value="CAG8952117.1"/>
    <property type="molecule type" value="Genomic_DNA"/>
</dbReference>
<protein>
    <submittedName>
        <fullName evidence="2">Uncharacterized protein</fullName>
    </submittedName>
</protein>
<feature type="region of interest" description="Disordered" evidence="1">
    <location>
        <begin position="139"/>
        <end position="173"/>
    </location>
</feature>
<dbReference type="Gene3D" id="3.30.420.10">
    <property type="entry name" value="Ribonuclease H-like superfamily/Ribonuclease H"/>
    <property type="match status" value="1"/>
</dbReference>
<comment type="caution">
    <text evidence="2">The sequence shown here is derived from an EMBL/GenBank/DDBJ whole genome shotgun (WGS) entry which is preliminary data.</text>
</comment>
<feature type="compositionally biased region" description="Low complexity" evidence="1">
    <location>
        <begin position="162"/>
        <end position="171"/>
    </location>
</feature>
<dbReference type="GO" id="GO:0003676">
    <property type="term" value="F:nucleic acid binding"/>
    <property type="evidence" value="ECO:0007669"/>
    <property type="project" value="InterPro"/>
</dbReference>
<name>A0A9N9PS34_9HELO</name>
<gene>
    <name evidence="2" type="ORF">HYFRA_00000855</name>
</gene>
<organism evidence="2 3">
    <name type="scientific">Hymenoscyphus fraxineus</name>
    <dbReference type="NCBI Taxonomy" id="746836"/>
    <lineage>
        <taxon>Eukaryota</taxon>
        <taxon>Fungi</taxon>
        <taxon>Dikarya</taxon>
        <taxon>Ascomycota</taxon>
        <taxon>Pezizomycotina</taxon>
        <taxon>Leotiomycetes</taxon>
        <taxon>Helotiales</taxon>
        <taxon>Helotiaceae</taxon>
        <taxon>Hymenoscyphus</taxon>
    </lineage>
</organism>
<evidence type="ECO:0000313" key="3">
    <source>
        <dbReference type="Proteomes" id="UP000696280"/>
    </source>
</evidence>
<dbReference type="Proteomes" id="UP000696280">
    <property type="component" value="Unassembled WGS sequence"/>
</dbReference>
<evidence type="ECO:0000313" key="2">
    <source>
        <dbReference type="EMBL" id="CAG8952117.1"/>
    </source>
</evidence>
<proteinExistence type="predicted"/>
<accession>A0A9N9PS34</accession>
<dbReference type="AlphaFoldDB" id="A0A9N9PS34"/>
<dbReference type="InterPro" id="IPR036397">
    <property type="entry name" value="RNaseH_sf"/>
</dbReference>
<dbReference type="OrthoDB" id="407198at2759"/>
<evidence type="ECO:0000256" key="1">
    <source>
        <dbReference type="SAM" id="MobiDB-lite"/>
    </source>
</evidence>
<sequence length="380" mass="42682">MGAMEEPLKEAHSIGDNESDRIFSEQIHGNVVVEDVINSIRRLESDDNSIVIFISGVTCTNDSELPTGSAVGVFFSPSSPLNLSERVPGRFPLLVTAAEMYAAMRALEEFCLMSDNTNLWHPAIPTSTQVTNEYAETANKLSDLEEEERDDRLAREPTPLTDNISDNSSDSTMVVTDSEESEGFDYTSHMREYFGFNDMIVRENTIPAPKRFGISRVVIVTECEELIDNLCEENAKEVPRGLEPLPHKWELLREGRSISASVSKLEVQRDSLLKRHEGFSAPEAADTLKQIQSLDSEIACAERSYAYTVFKAEEDRVKEIAYVEGLSVEECRNLLELKWELYRAAEAVERLCPLDLWLVEKGTILEARNLALRSPGINRP</sequence>
<keyword evidence="3" id="KW-1185">Reference proteome</keyword>
<reference evidence="2" key="1">
    <citation type="submission" date="2021-07" db="EMBL/GenBank/DDBJ databases">
        <authorList>
            <person name="Durling M."/>
        </authorList>
    </citation>
    <scope>NUCLEOTIDE SEQUENCE</scope>
</reference>